<reference evidence="8" key="1">
    <citation type="journal article" date="2019" name="Int. J. Syst. Evol. Microbiol.">
        <title>The Global Catalogue of Microorganisms (GCM) 10K type strain sequencing project: providing services to taxonomists for standard genome sequencing and annotation.</title>
        <authorList>
            <consortium name="The Broad Institute Genomics Platform"/>
            <consortium name="The Broad Institute Genome Sequencing Center for Infectious Disease"/>
            <person name="Wu L."/>
            <person name="Ma J."/>
        </authorList>
    </citation>
    <scope>NUCLEOTIDE SEQUENCE [LARGE SCALE GENOMIC DNA]</scope>
    <source>
        <strain evidence="8">CCM 8936</strain>
    </source>
</reference>
<protein>
    <recommendedName>
        <fullName evidence="4 5">Small ribosomal subunit protein uS8</fullName>
    </recommendedName>
</protein>
<comment type="similarity">
    <text evidence="1 5 6">Belongs to the universal ribosomal protein uS8 family.</text>
</comment>
<dbReference type="EMBL" id="JBHTOI010000004">
    <property type="protein sequence ID" value="MFD1417324.1"/>
    <property type="molecule type" value="Genomic_DNA"/>
</dbReference>
<comment type="function">
    <text evidence="5">One of the primary rRNA binding proteins, it binds directly to 16S rRNA central domain where it helps coordinate assembly of the platform of the 30S subunit.</text>
</comment>
<dbReference type="GO" id="GO:0005840">
    <property type="term" value="C:ribosome"/>
    <property type="evidence" value="ECO:0007669"/>
    <property type="project" value="UniProtKB-KW"/>
</dbReference>
<comment type="caution">
    <text evidence="7">The sequence shown here is derived from an EMBL/GenBank/DDBJ whole genome shotgun (WGS) entry which is preliminary data.</text>
</comment>
<evidence type="ECO:0000256" key="3">
    <source>
        <dbReference type="ARBA" id="ARBA00023274"/>
    </source>
</evidence>
<dbReference type="PANTHER" id="PTHR11758">
    <property type="entry name" value="40S RIBOSOMAL PROTEIN S15A"/>
    <property type="match status" value="1"/>
</dbReference>
<evidence type="ECO:0000256" key="4">
    <source>
        <dbReference type="ARBA" id="ARBA00035258"/>
    </source>
</evidence>
<proteinExistence type="inferred from homology"/>
<keyword evidence="8" id="KW-1185">Reference proteome</keyword>
<keyword evidence="3 5" id="KW-0687">Ribonucleoprotein</keyword>
<dbReference type="Pfam" id="PF00410">
    <property type="entry name" value="Ribosomal_S8"/>
    <property type="match status" value="1"/>
</dbReference>
<evidence type="ECO:0000256" key="2">
    <source>
        <dbReference type="ARBA" id="ARBA00022980"/>
    </source>
</evidence>
<gene>
    <name evidence="5 7" type="primary">rpsH</name>
    <name evidence="7" type="ORF">ACFQ42_00920</name>
</gene>
<dbReference type="Proteomes" id="UP001597251">
    <property type="component" value="Unassembled WGS sequence"/>
</dbReference>
<comment type="subunit">
    <text evidence="5">Part of the 30S ribosomal subunit. Contacts proteins S5 and S12.</text>
</comment>
<sequence length="132" mass="14842">MVMTDPIADFLTRIRNANMVKHESLEVPASNIKKSMTEILKNEGFIKDYEIIEDNKQNVIRIVLKYGKDQQRVITGLKRISRPGLRSYVDSDNVPKVLNGLGIAILSTSKGVVTDKQARAQRVGGEVLAYIW</sequence>
<evidence type="ECO:0000256" key="1">
    <source>
        <dbReference type="ARBA" id="ARBA00006471"/>
    </source>
</evidence>
<dbReference type="InterPro" id="IPR047863">
    <property type="entry name" value="Ribosomal_uS8_CS"/>
</dbReference>
<keyword evidence="5" id="KW-0699">rRNA-binding</keyword>
<accession>A0ABW4BQ56</accession>
<evidence type="ECO:0000313" key="8">
    <source>
        <dbReference type="Proteomes" id="UP001597251"/>
    </source>
</evidence>
<dbReference type="NCBIfam" id="NF001109">
    <property type="entry name" value="PRK00136.1"/>
    <property type="match status" value="1"/>
</dbReference>
<keyword evidence="5" id="KW-0694">RNA-binding</keyword>
<name>A0ABW4BQ56_9LACO</name>
<dbReference type="PROSITE" id="PS00053">
    <property type="entry name" value="RIBOSOMAL_S8"/>
    <property type="match status" value="1"/>
</dbReference>
<evidence type="ECO:0000313" key="7">
    <source>
        <dbReference type="EMBL" id="MFD1417324.1"/>
    </source>
</evidence>
<evidence type="ECO:0000256" key="5">
    <source>
        <dbReference type="HAMAP-Rule" id="MF_01302"/>
    </source>
</evidence>
<dbReference type="HAMAP" id="MF_01302_B">
    <property type="entry name" value="Ribosomal_uS8_B"/>
    <property type="match status" value="1"/>
</dbReference>
<organism evidence="7 8">
    <name type="scientific">Companilactobacillus keshanensis</name>
    <dbReference type="NCBI Taxonomy" id="2486003"/>
    <lineage>
        <taxon>Bacteria</taxon>
        <taxon>Bacillati</taxon>
        <taxon>Bacillota</taxon>
        <taxon>Bacilli</taxon>
        <taxon>Lactobacillales</taxon>
        <taxon>Lactobacillaceae</taxon>
        <taxon>Companilactobacillus</taxon>
    </lineage>
</organism>
<dbReference type="InterPro" id="IPR000630">
    <property type="entry name" value="Ribosomal_uS8"/>
</dbReference>
<dbReference type="Gene3D" id="3.30.1370.30">
    <property type="match status" value="1"/>
</dbReference>
<dbReference type="SUPFAM" id="SSF56047">
    <property type="entry name" value="Ribosomal protein S8"/>
    <property type="match status" value="1"/>
</dbReference>
<dbReference type="InterPro" id="IPR035987">
    <property type="entry name" value="Ribosomal_uS8_sf"/>
</dbReference>
<evidence type="ECO:0000256" key="6">
    <source>
        <dbReference type="RuleBase" id="RU003660"/>
    </source>
</evidence>
<dbReference type="RefSeq" id="WP_125674857.1">
    <property type="nucleotide sequence ID" value="NZ_JBHTOI010000004.1"/>
</dbReference>
<dbReference type="Gene3D" id="3.30.1490.10">
    <property type="match status" value="1"/>
</dbReference>
<keyword evidence="2 5" id="KW-0689">Ribosomal protein</keyword>